<keyword evidence="1" id="KW-0812">Transmembrane</keyword>
<evidence type="ECO:0000256" key="1">
    <source>
        <dbReference type="SAM" id="Phobius"/>
    </source>
</evidence>
<reference evidence="2 3" key="1">
    <citation type="submission" date="2018-08" db="EMBL/GenBank/DDBJ databases">
        <title>Actinomadura jelena sp. nov., a novel Actinomycete isolated from soil in Chad.</title>
        <authorList>
            <person name="Shi L."/>
        </authorList>
    </citation>
    <scope>NUCLEOTIDE SEQUENCE [LARGE SCALE GENOMIC DNA]</scope>
    <source>
        <strain evidence="2 3">NEAU-G17</strain>
    </source>
</reference>
<keyword evidence="1" id="KW-0472">Membrane</keyword>
<proteinExistence type="predicted"/>
<feature type="transmembrane region" description="Helical" evidence="1">
    <location>
        <begin position="34"/>
        <end position="54"/>
    </location>
</feature>
<name>A0A372JRR0_9ACTN</name>
<accession>A0A372JRR0</accession>
<evidence type="ECO:0000313" key="3">
    <source>
        <dbReference type="Proteomes" id="UP000261811"/>
    </source>
</evidence>
<gene>
    <name evidence="2" type="ORF">DZF91_05075</name>
</gene>
<dbReference type="EMBL" id="QURH01000100">
    <property type="protein sequence ID" value="RFU42723.1"/>
    <property type="molecule type" value="Genomic_DNA"/>
</dbReference>
<dbReference type="Proteomes" id="UP000261811">
    <property type="component" value="Unassembled WGS sequence"/>
</dbReference>
<sequence>MALVLVQAFVWTLPAVSAVLARVLDPGFPGVPDGLGRGVLAAVSTGVAAGALAARRIAPGWAFGGALAAGLMALCTGGAAMVWPFVLVVALFSLAVHRTAGVAAAGAATTALTAAELTAVAGAPLRTATGAGLLAAGGTAVVWVLGRA</sequence>
<dbReference type="AlphaFoldDB" id="A0A372JRR0"/>
<feature type="transmembrane region" description="Helical" evidence="1">
    <location>
        <begin position="66"/>
        <end position="94"/>
    </location>
</feature>
<feature type="non-terminal residue" evidence="2">
    <location>
        <position position="148"/>
    </location>
</feature>
<evidence type="ECO:0000313" key="2">
    <source>
        <dbReference type="EMBL" id="RFU42723.1"/>
    </source>
</evidence>
<feature type="transmembrane region" description="Helical" evidence="1">
    <location>
        <begin position="128"/>
        <end position="146"/>
    </location>
</feature>
<protein>
    <submittedName>
        <fullName evidence="2">Uncharacterized protein</fullName>
    </submittedName>
</protein>
<organism evidence="2 3">
    <name type="scientific">Actinomadura logoneensis</name>
    <dbReference type="NCBI Taxonomy" id="2293572"/>
    <lineage>
        <taxon>Bacteria</taxon>
        <taxon>Bacillati</taxon>
        <taxon>Actinomycetota</taxon>
        <taxon>Actinomycetes</taxon>
        <taxon>Streptosporangiales</taxon>
        <taxon>Thermomonosporaceae</taxon>
        <taxon>Actinomadura</taxon>
    </lineage>
</organism>
<keyword evidence="3" id="KW-1185">Reference proteome</keyword>
<dbReference type="RefSeq" id="WP_199486422.1">
    <property type="nucleotide sequence ID" value="NZ_QURH01000100.1"/>
</dbReference>
<comment type="caution">
    <text evidence="2">The sequence shown here is derived from an EMBL/GenBank/DDBJ whole genome shotgun (WGS) entry which is preliminary data.</text>
</comment>
<keyword evidence="1" id="KW-1133">Transmembrane helix</keyword>